<evidence type="ECO:0000256" key="1">
    <source>
        <dbReference type="ARBA" id="ARBA00007905"/>
    </source>
</evidence>
<dbReference type="PROSITE" id="PS00798">
    <property type="entry name" value="ALDOKETO_REDUCTASE_1"/>
    <property type="match status" value="1"/>
</dbReference>
<dbReference type="PRINTS" id="PR00069">
    <property type="entry name" value="ALDKETRDTASE"/>
</dbReference>
<dbReference type="InterPro" id="IPR036812">
    <property type="entry name" value="NAD(P)_OxRdtase_dom_sf"/>
</dbReference>
<dbReference type="InterPro" id="IPR018170">
    <property type="entry name" value="Aldo/ket_reductase_CS"/>
</dbReference>
<gene>
    <name evidence="8" type="ORF">MF646_19925</name>
</gene>
<dbReference type="PANTHER" id="PTHR43827">
    <property type="entry name" value="2,5-DIKETO-D-GLUCONIC ACID REDUCTASE"/>
    <property type="match status" value="1"/>
</dbReference>
<dbReference type="CDD" id="cd19157">
    <property type="entry name" value="AKR_AKR5G1-3"/>
    <property type="match status" value="1"/>
</dbReference>
<name>A0A9X2I6S2_9BACI</name>
<comment type="similarity">
    <text evidence="1">Belongs to the aldo/keto reductase family.</text>
</comment>
<dbReference type="PIRSF" id="PIRSF000097">
    <property type="entry name" value="AKR"/>
    <property type="match status" value="1"/>
</dbReference>
<dbReference type="EMBL" id="JAKRYL010000028">
    <property type="protein sequence ID" value="MCL7749391.1"/>
    <property type="molecule type" value="Genomic_DNA"/>
</dbReference>
<evidence type="ECO:0000256" key="6">
    <source>
        <dbReference type="PIRSR" id="PIRSR000097-3"/>
    </source>
</evidence>
<dbReference type="Proteomes" id="UP001139150">
    <property type="component" value="Unassembled WGS sequence"/>
</dbReference>
<evidence type="ECO:0000313" key="9">
    <source>
        <dbReference type="Proteomes" id="UP001139150"/>
    </source>
</evidence>
<dbReference type="AlphaFoldDB" id="A0A9X2I6S2"/>
<dbReference type="InterPro" id="IPR044500">
    <property type="entry name" value="AKR5G"/>
</dbReference>
<keyword evidence="2" id="KW-0521">NADP</keyword>
<evidence type="ECO:0000256" key="4">
    <source>
        <dbReference type="PIRSR" id="PIRSR000097-1"/>
    </source>
</evidence>
<accession>A0A9X2I6S2</accession>
<evidence type="ECO:0000259" key="7">
    <source>
        <dbReference type="Pfam" id="PF00248"/>
    </source>
</evidence>
<keyword evidence="9" id="KW-1185">Reference proteome</keyword>
<evidence type="ECO:0000256" key="3">
    <source>
        <dbReference type="ARBA" id="ARBA00023002"/>
    </source>
</evidence>
<dbReference type="Gene3D" id="3.20.20.100">
    <property type="entry name" value="NADP-dependent oxidoreductase domain"/>
    <property type="match status" value="1"/>
</dbReference>
<organism evidence="8 9">
    <name type="scientific">Halalkalibacter alkaliphilus</name>
    <dbReference type="NCBI Taxonomy" id="2917993"/>
    <lineage>
        <taxon>Bacteria</taxon>
        <taxon>Bacillati</taxon>
        <taxon>Bacillota</taxon>
        <taxon>Bacilli</taxon>
        <taxon>Bacillales</taxon>
        <taxon>Bacillaceae</taxon>
        <taxon>Halalkalibacter</taxon>
    </lineage>
</organism>
<keyword evidence="3" id="KW-0560">Oxidoreductase</keyword>
<evidence type="ECO:0000313" key="8">
    <source>
        <dbReference type="EMBL" id="MCL7749391.1"/>
    </source>
</evidence>
<evidence type="ECO:0000256" key="2">
    <source>
        <dbReference type="ARBA" id="ARBA00022857"/>
    </source>
</evidence>
<feature type="domain" description="NADP-dependent oxidoreductase" evidence="7">
    <location>
        <begin position="28"/>
        <end position="262"/>
    </location>
</feature>
<feature type="active site" description="Proton donor" evidence="4">
    <location>
        <position position="54"/>
    </location>
</feature>
<dbReference type="InterPro" id="IPR023210">
    <property type="entry name" value="NADP_OxRdtase_dom"/>
</dbReference>
<protein>
    <submittedName>
        <fullName evidence="8">Aldo/keto reductase</fullName>
    </submittedName>
</protein>
<dbReference type="GO" id="GO:0016616">
    <property type="term" value="F:oxidoreductase activity, acting on the CH-OH group of donors, NAD or NADP as acceptor"/>
    <property type="evidence" value="ECO:0007669"/>
    <property type="project" value="UniProtKB-ARBA"/>
</dbReference>
<feature type="binding site" evidence="5">
    <location>
        <position position="112"/>
    </location>
    <ligand>
        <name>substrate</name>
    </ligand>
</feature>
<dbReference type="Pfam" id="PF00248">
    <property type="entry name" value="Aldo_ket_red"/>
    <property type="match status" value="1"/>
</dbReference>
<dbReference type="FunFam" id="3.20.20.100:FF:000015">
    <property type="entry name" value="Oxidoreductase, aldo/keto reductase family"/>
    <property type="match status" value="1"/>
</dbReference>
<dbReference type="InterPro" id="IPR020471">
    <property type="entry name" value="AKR"/>
</dbReference>
<feature type="site" description="Lowers pKa of active site Tyr" evidence="6">
    <location>
        <position position="79"/>
    </location>
</feature>
<sequence length="276" mass="30913">MVTSLQSTVTLHNGVQMPWFGLGVFQVSDGQEVVDSVLAAIKAGYRSIDTAAIYGNEEGVGQAIKESGVDRSDLFITSKVWNADQGYETTLKAFDTSLQKLGLDYLDLYLIHWPTAGKYKDTWKALEKLYSEGRVKAIGVSNFHVHHLEDLLKDAAIKPMVNQVEYHPHLAQIELRAFCKEQGIQLEAWSPLKQGELLTNDTINAIATKYGKSAAQVILRWDLQNEVVTIPKSAKEQRIIDNANIFDFALAEEDMEAINRLNKDERVGPDPDNFNF</sequence>
<comment type="caution">
    <text evidence="8">The sequence shown here is derived from an EMBL/GenBank/DDBJ whole genome shotgun (WGS) entry which is preliminary data.</text>
</comment>
<dbReference type="PANTHER" id="PTHR43827:SF3">
    <property type="entry name" value="NADP-DEPENDENT OXIDOREDUCTASE DOMAIN-CONTAINING PROTEIN"/>
    <property type="match status" value="1"/>
</dbReference>
<evidence type="ECO:0000256" key="5">
    <source>
        <dbReference type="PIRSR" id="PIRSR000097-2"/>
    </source>
</evidence>
<reference evidence="8" key="1">
    <citation type="submission" date="2022-02" db="EMBL/GenBank/DDBJ databases">
        <title>Halalkalibacter sp. nov. isolated from Lonar Lake, India.</title>
        <authorList>
            <person name="Joshi A."/>
            <person name="Thite S."/>
            <person name="Lodha T."/>
        </authorList>
    </citation>
    <scope>NUCLEOTIDE SEQUENCE</scope>
    <source>
        <strain evidence="8">MEB205</strain>
    </source>
</reference>
<dbReference type="SUPFAM" id="SSF51430">
    <property type="entry name" value="NAD(P)-linked oxidoreductase"/>
    <property type="match status" value="1"/>
</dbReference>
<proteinExistence type="inferred from homology"/>
<dbReference type="PROSITE" id="PS00062">
    <property type="entry name" value="ALDOKETO_REDUCTASE_2"/>
    <property type="match status" value="1"/>
</dbReference>